<dbReference type="KEGG" id="ztr:MYCGRDRAFT_117814"/>
<dbReference type="GO" id="GO:0003729">
    <property type="term" value="F:mRNA binding"/>
    <property type="evidence" value="ECO:0007669"/>
    <property type="project" value="TreeGrafter"/>
</dbReference>
<feature type="region of interest" description="Disordered" evidence="5">
    <location>
        <begin position="200"/>
        <end position="332"/>
    </location>
</feature>
<dbReference type="STRING" id="336722.F9XKC7"/>
<feature type="compositionally biased region" description="Low complexity" evidence="5">
    <location>
        <begin position="375"/>
        <end position="390"/>
    </location>
</feature>
<dbReference type="EMBL" id="CM001204">
    <property type="protein sequence ID" value="EGP84563.1"/>
    <property type="molecule type" value="Genomic_DNA"/>
</dbReference>
<dbReference type="RefSeq" id="XP_003849587.1">
    <property type="nucleotide sequence ID" value="XM_003849539.1"/>
</dbReference>
<gene>
    <name evidence="7" type="ORF">MYCGRDRAFT_117814</name>
</gene>
<evidence type="ECO:0000256" key="1">
    <source>
        <dbReference type="ARBA" id="ARBA00004123"/>
    </source>
</evidence>
<comment type="subcellular location">
    <subcellularLocation>
        <location evidence="1">Nucleus</location>
    </subcellularLocation>
</comment>
<dbReference type="Proteomes" id="UP000008062">
    <property type="component" value="Chromosome 9"/>
</dbReference>
<dbReference type="Pfam" id="PF03467">
    <property type="entry name" value="Smg4_UPF3"/>
    <property type="match status" value="1"/>
</dbReference>
<dbReference type="PANTHER" id="PTHR13112:SF0">
    <property type="entry name" value="FI21285P1"/>
    <property type="match status" value="1"/>
</dbReference>
<dbReference type="GO" id="GO:0045727">
    <property type="term" value="P:positive regulation of translation"/>
    <property type="evidence" value="ECO:0007669"/>
    <property type="project" value="TreeGrafter"/>
</dbReference>
<dbReference type="InterPro" id="IPR012677">
    <property type="entry name" value="Nucleotide-bd_a/b_plait_sf"/>
</dbReference>
<dbReference type="InterPro" id="IPR039722">
    <property type="entry name" value="Upf3"/>
</dbReference>
<dbReference type="InterPro" id="IPR000504">
    <property type="entry name" value="RRM_dom"/>
</dbReference>
<feature type="compositionally biased region" description="Low complexity" evidence="5">
    <location>
        <begin position="279"/>
        <end position="323"/>
    </location>
</feature>
<feature type="compositionally biased region" description="Basic and acidic residues" evidence="5">
    <location>
        <begin position="209"/>
        <end position="238"/>
    </location>
</feature>
<dbReference type="OrthoDB" id="18087at2759"/>
<keyword evidence="8" id="KW-1185">Reference proteome</keyword>
<reference evidence="7 8" key="1">
    <citation type="journal article" date="2011" name="PLoS Genet.">
        <title>Finished genome of the fungal wheat pathogen Mycosphaerella graminicola reveals dispensome structure, chromosome plasticity, and stealth pathogenesis.</title>
        <authorList>
            <person name="Goodwin S.B."/>
            <person name="Ben M'barek S."/>
            <person name="Dhillon B."/>
            <person name="Wittenberg A.H.J."/>
            <person name="Crane C.F."/>
            <person name="Hane J.K."/>
            <person name="Foster A.J."/>
            <person name="Van der Lee T.A.J."/>
            <person name="Grimwood J."/>
            <person name="Aerts A."/>
            <person name="Antoniw J."/>
            <person name="Bailey A."/>
            <person name="Bluhm B."/>
            <person name="Bowler J."/>
            <person name="Bristow J."/>
            <person name="van der Burgt A."/>
            <person name="Canto-Canche B."/>
            <person name="Churchill A.C.L."/>
            <person name="Conde-Ferraez L."/>
            <person name="Cools H.J."/>
            <person name="Coutinho P.M."/>
            <person name="Csukai M."/>
            <person name="Dehal P."/>
            <person name="De Wit P."/>
            <person name="Donzelli B."/>
            <person name="van de Geest H.C."/>
            <person name="van Ham R.C.H.J."/>
            <person name="Hammond-Kosack K.E."/>
            <person name="Henrissat B."/>
            <person name="Kilian A."/>
            <person name="Kobayashi A.K."/>
            <person name="Koopmann E."/>
            <person name="Kourmpetis Y."/>
            <person name="Kuzniar A."/>
            <person name="Lindquist E."/>
            <person name="Lombard V."/>
            <person name="Maliepaard C."/>
            <person name="Martins N."/>
            <person name="Mehrabi R."/>
            <person name="Nap J.P.H."/>
            <person name="Ponomarenko A."/>
            <person name="Rudd J.J."/>
            <person name="Salamov A."/>
            <person name="Schmutz J."/>
            <person name="Schouten H.J."/>
            <person name="Shapiro H."/>
            <person name="Stergiopoulos I."/>
            <person name="Torriani S.F.F."/>
            <person name="Tu H."/>
            <person name="de Vries R.P."/>
            <person name="Waalwijk C."/>
            <person name="Ware S.B."/>
            <person name="Wiebenga A."/>
            <person name="Zwiers L.-H."/>
            <person name="Oliver R.P."/>
            <person name="Grigoriev I.V."/>
            <person name="Kema G.H.J."/>
        </authorList>
    </citation>
    <scope>NUCLEOTIDE SEQUENCE [LARGE SCALE GENOMIC DNA]</scope>
    <source>
        <strain evidence="8">CBS 115943 / IPO323</strain>
    </source>
</reference>
<dbReference type="GeneID" id="13402384"/>
<dbReference type="InterPro" id="IPR005120">
    <property type="entry name" value="UPF3_dom"/>
</dbReference>
<feature type="domain" description="RRM" evidence="6">
    <location>
        <begin position="406"/>
        <end position="474"/>
    </location>
</feature>
<dbReference type="CDD" id="cd12455">
    <property type="entry name" value="RRM_like_Smg4_UPF3"/>
    <property type="match status" value="1"/>
</dbReference>
<evidence type="ECO:0000256" key="3">
    <source>
        <dbReference type="ARBA" id="ARBA00023161"/>
    </source>
</evidence>
<evidence type="ECO:0000256" key="4">
    <source>
        <dbReference type="ARBA" id="ARBA00023242"/>
    </source>
</evidence>
<sequence>MPPKLLSKNGERGVLPVNTTTRAAPKAVAPRLKLEIRRLPPGLTLTEFEETLGDEWKLGNGKVDWREYRQGKVKSGLGKFPEQSRCYIHLVNESMVKELDARFLAIVFHDKAGTYKHSDLKHLPPTIGFAPIQRTPLNVKVRADNRQGTIDTDPEFIAFLEAETQPIVKPAAIDSVNVEKDVTEKVKVKSTPLIDALREKKANKAKAAASKEDKKDGKGPAQKDSKEVVPTTEKDVKAGKGQQQKVEQASKEAVKALNKQIASKQQPQQRPASPLQTNAKVASPAKGKKAVPPAKAQPAGTTPAVAPAATIAAASTAQPSAPGRQRQRGNNTEGIKKMLQKDLGIKPKAIVQKPPATPAASQPTPAQANAKDKPAATQAAQSSAPAKAPTGPKAQSQPNAITSNHKAYLKHANPSQGMTEILIQQALAKHGDVVNVTIDPRKGTAIAIFKTVEAMKKALEAKKIPVGNGHVEVFEFKDRNAGNNAVGGMVGGGGGGVGGGRGGFNGARGGGRGGRGVHSLDSGRYESRCAIMIEDHGPWERRISIAVCPKSAEPEAIRSLVPIICCRAQCDLK</sequence>
<feature type="non-terminal residue" evidence="7">
    <location>
        <position position="573"/>
    </location>
</feature>
<dbReference type="InParanoid" id="F9XKC7"/>
<feature type="compositionally biased region" description="Low complexity" evidence="5">
    <location>
        <begin position="358"/>
        <end position="368"/>
    </location>
</feature>
<keyword evidence="3" id="KW-0866">Nonsense-mediated mRNA decay</keyword>
<organism evidence="7 8">
    <name type="scientific">Zymoseptoria tritici (strain CBS 115943 / IPO323)</name>
    <name type="common">Speckled leaf blotch fungus</name>
    <name type="synonym">Septoria tritici</name>
    <dbReference type="NCBI Taxonomy" id="336722"/>
    <lineage>
        <taxon>Eukaryota</taxon>
        <taxon>Fungi</taxon>
        <taxon>Dikarya</taxon>
        <taxon>Ascomycota</taxon>
        <taxon>Pezizomycotina</taxon>
        <taxon>Dothideomycetes</taxon>
        <taxon>Dothideomycetidae</taxon>
        <taxon>Mycosphaerellales</taxon>
        <taxon>Mycosphaerellaceae</taxon>
        <taxon>Zymoseptoria</taxon>
    </lineage>
</organism>
<proteinExistence type="inferred from homology"/>
<dbReference type="GO" id="GO:0005730">
    <property type="term" value="C:nucleolus"/>
    <property type="evidence" value="ECO:0007669"/>
    <property type="project" value="TreeGrafter"/>
</dbReference>
<protein>
    <recommendedName>
        <fullName evidence="6">RRM domain-containing protein</fullName>
    </recommendedName>
</protein>
<dbReference type="SMART" id="SM00360">
    <property type="entry name" value="RRM"/>
    <property type="match status" value="1"/>
</dbReference>
<evidence type="ECO:0000313" key="8">
    <source>
        <dbReference type="Proteomes" id="UP000008062"/>
    </source>
</evidence>
<feature type="compositionally biased region" description="Polar residues" evidence="5">
    <location>
        <begin position="260"/>
        <end position="278"/>
    </location>
</feature>
<keyword evidence="4" id="KW-0539">Nucleus</keyword>
<accession>F9XKC7</accession>
<evidence type="ECO:0000256" key="5">
    <source>
        <dbReference type="SAM" id="MobiDB-lite"/>
    </source>
</evidence>
<dbReference type="Gene3D" id="3.30.70.330">
    <property type="match status" value="2"/>
</dbReference>
<evidence type="ECO:0000256" key="2">
    <source>
        <dbReference type="ARBA" id="ARBA00005991"/>
    </source>
</evidence>
<dbReference type="GO" id="GO:0005737">
    <property type="term" value="C:cytoplasm"/>
    <property type="evidence" value="ECO:0007669"/>
    <property type="project" value="TreeGrafter"/>
</dbReference>
<evidence type="ECO:0000259" key="6">
    <source>
        <dbReference type="SMART" id="SM00360"/>
    </source>
</evidence>
<dbReference type="AlphaFoldDB" id="F9XKC7"/>
<comment type="similarity">
    <text evidence="2">Belongs to the RENT3 family.</text>
</comment>
<feature type="region of interest" description="Disordered" evidence="5">
    <location>
        <begin position="353"/>
        <end position="399"/>
    </location>
</feature>
<dbReference type="CDD" id="cd00590">
    <property type="entry name" value="RRM_SF"/>
    <property type="match status" value="1"/>
</dbReference>
<dbReference type="GO" id="GO:0000184">
    <property type="term" value="P:nuclear-transcribed mRNA catabolic process, nonsense-mediated decay"/>
    <property type="evidence" value="ECO:0007669"/>
    <property type="project" value="UniProtKB-KW"/>
</dbReference>
<dbReference type="InterPro" id="IPR035979">
    <property type="entry name" value="RBD_domain_sf"/>
</dbReference>
<dbReference type="PANTHER" id="PTHR13112">
    <property type="entry name" value="UPF3 REGULATOR OF NONSENSE TRANSCRIPTS-LIKE PROTEIN"/>
    <property type="match status" value="1"/>
</dbReference>
<evidence type="ECO:0000313" key="7">
    <source>
        <dbReference type="EMBL" id="EGP84563.1"/>
    </source>
</evidence>
<name>F9XKC7_ZYMTI</name>
<dbReference type="SUPFAM" id="SSF54928">
    <property type="entry name" value="RNA-binding domain, RBD"/>
    <property type="match status" value="2"/>
</dbReference>